<evidence type="ECO:0000313" key="4">
    <source>
        <dbReference type="Proteomes" id="UP000770015"/>
    </source>
</evidence>
<evidence type="ECO:0000256" key="2">
    <source>
        <dbReference type="SAM" id="Phobius"/>
    </source>
</evidence>
<feature type="transmembrane region" description="Helical" evidence="2">
    <location>
        <begin position="196"/>
        <end position="213"/>
    </location>
</feature>
<feature type="transmembrane region" description="Helical" evidence="2">
    <location>
        <begin position="159"/>
        <end position="176"/>
    </location>
</feature>
<feature type="region of interest" description="Disordered" evidence="1">
    <location>
        <begin position="1"/>
        <end position="23"/>
    </location>
</feature>
<feature type="transmembrane region" description="Helical" evidence="2">
    <location>
        <begin position="41"/>
        <end position="61"/>
    </location>
</feature>
<dbReference type="AlphaFoldDB" id="A0A9P9AE18"/>
<feature type="transmembrane region" description="Helical" evidence="2">
    <location>
        <begin position="266"/>
        <end position="287"/>
    </location>
</feature>
<gene>
    <name evidence="3" type="ORF">F5X68DRAFT_228211</name>
</gene>
<name>A0A9P9AE18_9PEZI</name>
<keyword evidence="2" id="KW-0472">Membrane</keyword>
<feature type="transmembrane region" description="Helical" evidence="2">
    <location>
        <begin position="382"/>
        <end position="406"/>
    </location>
</feature>
<feature type="transmembrane region" description="Helical" evidence="2">
    <location>
        <begin position="342"/>
        <end position="361"/>
    </location>
</feature>
<organism evidence="3 4">
    <name type="scientific">Plectosphaerella plurivora</name>
    <dbReference type="NCBI Taxonomy" id="936078"/>
    <lineage>
        <taxon>Eukaryota</taxon>
        <taxon>Fungi</taxon>
        <taxon>Dikarya</taxon>
        <taxon>Ascomycota</taxon>
        <taxon>Pezizomycotina</taxon>
        <taxon>Sordariomycetes</taxon>
        <taxon>Hypocreomycetidae</taxon>
        <taxon>Glomerellales</taxon>
        <taxon>Plectosphaerellaceae</taxon>
        <taxon>Plectosphaerella</taxon>
    </lineage>
</organism>
<dbReference type="Proteomes" id="UP000770015">
    <property type="component" value="Unassembled WGS sequence"/>
</dbReference>
<keyword evidence="2" id="KW-1133">Transmembrane helix</keyword>
<sequence length="455" mass="50453">MKRQPMSDQLPTKANESHDAHSGEVRPLDHVQHLLPLCKRLLGLIKACGVVAVALVLIFLAKSDLSKQGDEGFSLYKNSRFEECAGRSVDQATCTSIMKDWGLLPDDDWESANQTVGVDLVPWGSNRDTEAWCNIAGCLSDFQVVPSVPMPTATTSSALFVWIAVIQILAFTTYSFIKQVDFKPHAPSDCTAKTRWMWLGIITTLLSGAWWHLDVHNMEHPPARTSYGMSPLVCFMTWQAAQAFISHPLSCALHRWPTFRNVSRTVLSLGVLGQLGGIPIILLQTIFCFEHTRFYGFLEDEYTSTPRASSCTAAEIQANCDLFQYRNLGTGHELRSFAAMKAVSFAILTIIALPEMLIAIWNHITSRNFRPGASFARKSAKLNLLLSFALLGMTTFCAVRSSIFFLQTAKGEAPLVVDFGCRVVHVGISSWRHFLDVELESIPSKVARGLLGVRI</sequence>
<feature type="transmembrane region" description="Helical" evidence="2">
    <location>
        <begin position="225"/>
        <end position="245"/>
    </location>
</feature>
<comment type="caution">
    <text evidence="3">The sequence shown here is derived from an EMBL/GenBank/DDBJ whole genome shotgun (WGS) entry which is preliminary data.</text>
</comment>
<dbReference type="OrthoDB" id="5429468at2759"/>
<evidence type="ECO:0000256" key="1">
    <source>
        <dbReference type="SAM" id="MobiDB-lite"/>
    </source>
</evidence>
<protein>
    <submittedName>
        <fullName evidence="3">Uncharacterized protein</fullName>
    </submittedName>
</protein>
<dbReference type="EMBL" id="JAGSXJ010000003">
    <property type="protein sequence ID" value="KAH6693802.1"/>
    <property type="molecule type" value="Genomic_DNA"/>
</dbReference>
<evidence type="ECO:0000313" key="3">
    <source>
        <dbReference type="EMBL" id="KAH6693802.1"/>
    </source>
</evidence>
<proteinExistence type="predicted"/>
<accession>A0A9P9AE18</accession>
<feature type="compositionally biased region" description="Polar residues" evidence="1">
    <location>
        <begin position="1"/>
        <end position="14"/>
    </location>
</feature>
<keyword evidence="4" id="KW-1185">Reference proteome</keyword>
<keyword evidence="2" id="KW-0812">Transmembrane</keyword>
<reference evidence="3" key="1">
    <citation type="journal article" date="2021" name="Nat. Commun.">
        <title>Genetic determinants of endophytism in the Arabidopsis root mycobiome.</title>
        <authorList>
            <person name="Mesny F."/>
            <person name="Miyauchi S."/>
            <person name="Thiergart T."/>
            <person name="Pickel B."/>
            <person name="Atanasova L."/>
            <person name="Karlsson M."/>
            <person name="Huettel B."/>
            <person name="Barry K.W."/>
            <person name="Haridas S."/>
            <person name="Chen C."/>
            <person name="Bauer D."/>
            <person name="Andreopoulos W."/>
            <person name="Pangilinan J."/>
            <person name="LaButti K."/>
            <person name="Riley R."/>
            <person name="Lipzen A."/>
            <person name="Clum A."/>
            <person name="Drula E."/>
            <person name="Henrissat B."/>
            <person name="Kohler A."/>
            <person name="Grigoriev I.V."/>
            <person name="Martin F.M."/>
            <person name="Hacquard S."/>
        </authorList>
    </citation>
    <scope>NUCLEOTIDE SEQUENCE</scope>
    <source>
        <strain evidence="3">MPI-SDFR-AT-0117</strain>
    </source>
</reference>